<organism evidence="5 6">
    <name type="scientific">Miscanthus lutarioriparius</name>
    <dbReference type="NCBI Taxonomy" id="422564"/>
    <lineage>
        <taxon>Eukaryota</taxon>
        <taxon>Viridiplantae</taxon>
        <taxon>Streptophyta</taxon>
        <taxon>Embryophyta</taxon>
        <taxon>Tracheophyta</taxon>
        <taxon>Spermatophyta</taxon>
        <taxon>Magnoliopsida</taxon>
        <taxon>Liliopsida</taxon>
        <taxon>Poales</taxon>
        <taxon>Poaceae</taxon>
        <taxon>PACMAD clade</taxon>
        <taxon>Panicoideae</taxon>
        <taxon>Andropogonodae</taxon>
        <taxon>Andropogoneae</taxon>
        <taxon>Saccharinae</taxon>
        <taxon>Miscanthus</taxon>
    </lineage>
</organism>
<comment type="caution">
    <text evidence="5">The sequence shown here is derived from an EMBL/GenBank/DDBJ whole genome shotgun (WGS) entry which is preliminary data.</text>
</comment>
<evidence type="ECO:0000256" key="1">
    <source>
        <dbReference type="ARBA" id="ARBA00022837"/>
    </source>
</evidence>
<dbReference type="SUPFAM" id="SSF48113">
    <property type="entry name" value="Heme-dependent peroxidases"/>
    <property type="match status" value="1"/>
</dbReference>
<reference evidence="5" key="1">
    <citation type="submission" date="2020-10" db="EMBL/GenBank/DDBJ databases">
        <authorList>
            <person name="Han B."/>
            <person name="Lu T."/>
            <person name="Zhao Q."/>
            <person name="Huang X."/>
            <person name="Zhao Y."/>
        </authorList>
    </citation>
    <scope>NUCLEOTIDE SEQUENCE</scope>
</reference>
<sequence length="78" mass="8726">MWRERRRQPPLLLLVAGAALLSHGPWYDVETGRRDGNVTVAEYVENDLPPPDSNIVDVKTFFSVKSLNSKDIAVLFGS</sequence>
<dbReference type="GO" id="GO:0004601">
    <property type="term" value="F:peroxidase activity"/>
    <property type="evidence" value="ECO:0007669"/>
    <property type="project" value="InterPro"/>
</dbReference>
<keyword evidence="1" id="KW-0106">Calcium</keyword>
<evidence type="ECO:0000256" key="2">
    <source>
        <dbReference type="RuleBase" id="RU004241"/>
    </source>
</evidence>
<evidence type="ECO:0000313" key="5">
    <source>
        <dbReference type="EMBL" id="CAD6342460.1"/>
    </source>
</evidence>
<dbReference type="Proteomes" id="UP000604825">
    <property type="component" value="Unassembled WGS sequence"/>
</dbReference>
<feature type="chain" id="PRO_5032747110" description="Plant heme peroxidase family profile domain-containing protein" evidence="3">
    <location>
        <begin position="25"/>
        <end position="78"/>
    </location>
</feature>
<accession>A0A811SPJ6</accession>
<gene>
    <name evidence="5" type="ORF">NCGR_LOCUS66558</name>
</gene>
<evidence type="ECO:0000256" key="3">
    <source>
        <dbReference type="SAM" id="SignalP"/>
    </source>
</evidence>
<dbReference type="OrthoDB" id="644370at2759"/>
<dbReference type="GO" id="GO:0006979">
    <property type="term" value="P:response to oxidative stress"/>
    <property type="evidence" value="ECO:0007669"/>
    <property type="project" value="InterPro"/>
</dbReference>
<dbReference type="EMBL" id="CAJGYO010000506">
    <property type="protein sequence ID" value="CAD6342460.1"/>
    <property type="molecule type" value="Genomic_DNA"/>
</dbReference>
<evidence type="ECO:0000259" key="4">
    <source>
        <dbReference type="PROSITE" id="PS50873"/>
    </source>
</evidence>
<dbReference type="AlphaFoldDB" id="A0A811SPJ6"/>
<protein>
    <recommendedName>
        <fullName evidence="4">Plant heme peroxidase family profile domain-containing protein</fullName>
    </recommendedName>
</protein>
<evidence type="ECO:0000313" key="6">
    <source>
        <dbReference type="Proteomes" id="UP000604825"/>
    </source>
</evidence>
<feature type="domain" description="Plant heme peroxidase family profile" evidence="4">
    <location>
        <begin position="11"/>
        <end position="78"/>
    </location>
</feature>
<dbReference type="InterPro" id="IPR010255">
    <property type="entry name" value="Haem_peroxidase_sf"/>
</dbReference>
<feature type="signal peptide" evidence="3">
    <location>
        <begin position="1"/>
        <end position="24"/>
    </location>
</feature>
<comment type="similarity">
    <text evidence="2">Belongs to the peroxidase family.</text>
</comment>
<dbReference type="PROSITE" id="PS50873">
    <property type="entry name" value="PEROXIDASE_4"/>
    <property type="match status" value="1"/>
</dbReference>
<keyword evidence="3" id="KW-0732">Signal</keyword>
<keyword evidence="6" id="KW-1185">Reference proteome</keyword>
<dbReference type="InterPro" id="IPR002016">
    <property type="entry name" value="Haem_peroxidase"/>
</dbReference>
<dbReference type="Pfam" id="PF00141">
    <property type="entry name" value="peroxidase"/>
    <property type="match status" value="1"/>
</dbReference>
<name>A0A811SPJ6_9POAL</name>
<proteinExistence type="inferred from homology"/>
<dbReference type="GO" id="GO:0020037">
    <property type="term" value="F:heme binding"/>
    <property type="evidence" value="ECO:0007669"/>
    <property type="project" value="InterPro"/>
</dbReference>